<dbReference type="InterPro" id="IPR002933">
    <property type="entry name" value="Peptidase_M20"/>
</dbReference>
<dbReference type="UniPathway" id="UPA00034">
    <property type="reaction ID" value="UER00021"/>
</dbReference>
<accession>A0A415E1L9</accession>
<evidence type="ECO:0000256" key="8">
    <source>
        <dbReference type="ARBA" id="ARBA00022801"/>
    </source>
</evidence>
<dbReference type="STRING" id="1776384.GCA_900086585_01110"/>
<dbReference type="OrthoDB" id="9792335at2"/>
<organism evidence="13 14">
    <name type="scientific">Emergencia timonensis</name>
    <dbReference type="NCBI Taxonomy" id="1776384"/>
    <lineage>
        <taxon>Bacteria</taxon>
        <taxon>Bacillati</taxon>
        <taxon>Bacillota</taxon>
        <taxon>Clostridia</taxon>
        <taxon>Peptostreptococcales</taxon>
        <taxon>Anaerovoracaceae</taxon>
        <taxon>Emergencia</taxon>
    </lineage>
</organism>
<dbReference type="Proteomes" id="UP000284841">
    <property type="component" value="Unassembled WGS sequence"/>
</dbReference>
<evidence type="ECO:0000256" key="1">
    <source>
        <dbReference type="ARBA" id="ARBA00001941"/>
    </source>
</evidence>
<dbReference type="InterPro" id="IPR050072">
    <property type="entry name" value="Peptidase_M20A"/>
</dbReference>
<dbReference type="GO" id="GO:0009089">
    <property type="term" value="P:lysine biosynthetic process via diaminopimelate"/>
    <property type="evidence" value="ECO:0007669"/>
    <property type="project" value="UniProtKB-UniPathway"/>
</dbReference>
<dbReference type="SUPFAM" id="SSF53187">
    <property type="entry name" value="Zn-dependent exopeptidases"/>
    <property type="match status" value="1"/>
</dbReference>
<reference evidence="13 14" key="1">
    <citation type="submission" date="2018-08" db="EMBL/GenBank/DDBJ databases">
        <title>A genome reference for cultivated species of the human gut microbiota.</title>
        <authorList>
            <person name="Zou Y."/>
            <person name="Xue W."/>
            <person name="Luo G."/>
        </authorList>
    </citation>
    <scope>NUCLEOTIDE SEQUENCE [LARGE SCALE GENOMIC DNA]</scope>
    <source>
        <strain evidence="13 14">AM07-24</strain>
    </source>
</reference>
<comment type="similarity">
    <text evidence="4">Belongs to the peptidase M20A family.</text>
</comment>
<dbReference type="Gene3D" id="3.30.70.360">
    <property type="match status" value="1"/>
</dbReference>
<name>A0A415E1L9_9FIRM</name>
<evidence type="ECO:0000256" key="11">
    <source>
        <dbReference type="ARBA" id="ARBA00051301"/>
    </source>
</evidence>
<keyword evidence="9" id="KW-0862">Zinc</keyword>
<dbReference type="GO" id="GO:0046872">
    <property type="term" value="F:metal ion binding"/>
    <property type="evidence" value="ECO:0007669"/>
    <property type="project" value="UniProtKB-KW"/>
</dbReference>
<evidence type="ECO:0000259" key="12">
    <source>
        <dbReference type="Pfam" id="PF07687"/>
    </source>
</evidence>
<dbReference type="Pfam" id="PF07687">
    <property type="entry name" value="M20_dimer"/>
    <property type="match status" value="1"/>
</dbReference>
<evidence type="ECO:0000256" key="7">
    <source>
        <dbReference type="ARBA" id="ARBA00022723"/>
    </source>
</evidence>
<dbReference type="Pfam" id="PF01546">
    <property type="entry name" value="Peptidase_M20"/>
    <property type="match status" value="1"/>
</dbReference>
<dbReference type="GO" id="GO:0009014">
    <property type="term" value="F:succinyl-diaminopimelate desuccinylase activity"/>
    <property type="evidence" value="ECO:0007669"/>
    <property type="project" value="UniProtKB-EC"/>
</dbReference>
<dbReference type="PANTHER" id="PTHR43808">
    <property type="entry name" value="ACETYLORNITHINE DEACETYLASE"/>
    <property type="match status" value="1"/>
</dbReference>
<dbReference type="EC" id="3.5.1.18" evidence="5"/>
<dbReference type="AlphaFoldDB" id="A0A415E1L9"/>
<dbReference type="SUPFAM" id="SSF55031">
    <property type="entry name" value="Bacterial exopeptidase dimerisation domain"/>
    <property type="match status" value="1"/>
</dbReference>
<comment type="catalytic activity">
    <reaction evidence="11">
        <text>N-succinyl-(2S,6S)-2,6-diaminopimelate + H2O = (2S,6S)-2,6-diaminopimelate + succinate</text>
        <dbReference type="Rhea" id="RHEA:22608"/>
        <dbReference type="ChEBI" id="CHEBI:15377"/>
        <dbReference type="ChEBI" id="CHEBI:30031"/>
        <dbReference type="ChEBI" id="CHEBI:57609"/>
        <dbReference type="ChEBI" id="CHEBI:58087"/>
        <dbReference type="EC" id="3.5.1.18"/>
    </reaction>
</comment>
<dbReference type="InterPro" id="IPR010182">
    <property type="entry name" value="ArgE/DapE"/>
</dbReference>
<comment type="pathway">
    <text evidence="3">Amino-acid biosynthesis; L-lysine biosynthesis via DAP pathway; LL-2,6-diaminopimelate from (S)-tetrahydrodipicolinate (succinylase route): step 3/3.</text>
</comment>
<comment type="caution">
    <text evidence="13">The sequence shown here is derived from an EMBL/GenBank/DDBJ whole genome shotgun (WGS) entry which is preliminary data.</text>
</comment>
<evidence type="ECO:0000256" key="3">
    <source>
        <dbReference type="ARBA" id="ARBA00005130"/>
    </source>
</evidence>
<protein>
    <recommendedName>
        <fullName evidence="6">Probable succinyl-diaminopimelate desuccinylase</fullName>
        <ecNumber evidence="5">3.5.1.18</ecNumber>
    </recommendedName>
</protein>
<evidence type="ECO:0000313" key="14">
    <source>
        <dbReference type="Proteomes" id="UP000284841"/>
    </source>
</evidence>
<evidence type="ECO:0000256" key="9">
    <source>
        <dbReference type="ARBA" id="ARBA00022833"/>
    </source>
</evidence>
<keyword evidence="7" id="KW-0479">Metal-binding</keyword>
<comment type="cofactor">
    <cofactor evidence="2">
        <name>Zn(2+)</name>
        <dbReference type="ChEBI" id="CHEBI:29105"/>
    </cofactor>
</comment>
<proteinExistence type="inferred from homology"/>
<evidence type="ECO:0000256" key="4">
    <source>
        <dbReference type="ARBA" id="ARBA00006247"/>
    </source>
</evidence>
<feature type="domain" description="Peptidase M20 dimerisation" evidence="12">
    <location>
        <begin position="182"/>
        <end position="288"/>
    </location>
</feature>
<sequence length="398" mass="43573">MGGFTMRERFIEELKKVDVAKLTSDMIKIPSYSFMENQEQEIAQYIYDVFQLEGIESELVEIKPGRYNVYGRIAGGGKGRSLMLSGHIDTVPAYDMADAFSGRIAEGKIYGRGACDMKGPVAAMMAVLIAFRRAGITLPGDVVFAGLADEEEQGRGVEYLVNNGPICEGTIMGEPTDMKIAIGHKGLEWIDVKVKGHKVHGGDKEHGINAIEMAARFINRIYEEYVPLLNTREYPVLGVPTINIGRIEGGDQPSTVAGECLIKLDRRCVPTETISQVYEELNLLCQALHQEDARFEADVNDVFAGENLLPHVPFCIDEDDPLVLSVQSAMAETLWSGEVTAFPAWSDAGAISSVTDSKCIVMGPGDLGVAHSIHEYIKIEDIENAARVYGLTAIGYCR</sequence>
<evidence type="ECO:0000256" key="10">
    <source>
        <dbReference type="ARBA" id="ARBA00023285"/>
    </source>
</evidence>
<dbReference type="NCBIfam" id="TIGR01910">
    <property type="entry name" value="DapE-ArgE"/>
    <property type="match status" value="1"/>
</dbReference>
<keyword evidence="14" id="KW-1185">Reference proteome</keyword>
<evidence type="ECO:0000313" key="13">
    <source>
        <dbReference type="EMBL" id="RHJ87545.1"/>
    </source>
</evidence>
<dbReference type="EMBL" id="QRMS01000003">
    <property type="protein sequence ID" value="RHJ87545.1"/>
    <property type="molecule type" value="Genomic_DNA"/>
</dbReference>
<dbReference type="PROSITE" id="PS00758">
    <property type="entry name" value="ARGE_DAPE_CPG2_1"/>
    <property type="match status" value="1"/>
</dbReference>
<evidence type="ECO:0000256" key="5">
    <source>
        <dbReference type="ARBA" id="ARBA00011921"/>
    </source>
</evidence>
<comment type="cofactor">
    <cofactor evidence="1">
        <name>Co(2+)</name>
        <dbReference type="ChEBI" id="CHEBI:48828"/>
    </cofactor>
</comment>
<evidence type="ECO:0000256" key="6">
    <source>
        <dbReference type="ARBA" id="ARBA00016853"/>
    </source>
</evidence>
<dbReference type="CDD" id="cd08659">
    <property type="entry name" value="M20_ArgE_DapE-like"/>
    <property type="match status" value="1"/>
</dbReference>
<dbReference type="InterPro" id="IPR001261">
    <property type="entry name" value="ArgE/DapE_CS"/>
</dbReference>
<gene>
    <name evidence="13" type="ORF">DW099_12695</name>
</gene>
<dbReference type="Gene3D" id="3.40.630.10">
    <property type="entry name" value="Zn peptidases"/>
    <property type="match status" value="2"/>
</dbReference>
<dbReference type="InterPro" id="IPR036264">
    <property type="entry name" value="Bact_exopeptidase_dim_dom"/>
</dbReference>
<dbReference type="InterPro" id="IPR011650">
    <property type="entry name" value="Peptidase_M20_dimer"/>
</dbReference>
<keyword evidence="10" id="KW-0170">Cobalt</keyword>
<evidence type="ECO:0000256" key="2">
    <source>
        <dbReference type="ARBA" id="ARBA00001947"/>
    </source>
</evidence>
<keyword evidence="8" id="KW-0378">Hydrolase</keyword>